<evidence type="ECO:0000313" key="3">
    <source>
        <dbReference type="EMBL" id="MBZ9610152.1"/>
    </source>
</evidence>
<sequence>MKSKIFKGIVAAFGFSLISFAHAAPIIGEQFNIGLNTGYAVGDANSAPDEAVDWFIFDSNGVDAISFYFNRTIANPDLIAGLYSGDTYGFDYVAAGVSSANWSYASAGDYNPSLTFIEFFDDTHNDNFGGPFGDPDFNRVLAAGRYSLALSSLSQGGTYEFITNVQSASFDVPAPSTLAVFALGLLGLARRNGKRQLKNVAVA</sequence>
<keyword evidence="1" id="KW-0732">Signal</keyword>
<reference evidence="3 4" key="1">
    <citation type="submission" date="2021-08" db="EMBL/GenBank/DDBJ databases">
        <title>Rheinheimera aquimaris sp. nov., isolated from seawater of the East Sea in Korea.</title>
        <authorList>
            <person name="Kim K.H."/>
            <person name="Wenting R."/>
            <person name="Kim K.R."/>
            <person name="Jeon C.O."/>
        </authorList>
    </citation>
    <scope>NUCLEOTIDE SEQUENCE [LARGE SCALE GENOMIC DNA]</scope>
    <source>
        <strain evidence="3 4">MA-13</strain>
    </source>
</reference>
<feature type="domain" description="Ice-binding protein C-terminal" evidence="2">
    <location>
        <begin position="171"/>
        <end position="194"/>
    </location>
</feature>
<name>A0ABS7X5Q8_9GAMM</name>
<dbReference type="RefSeq" id="WP_205310303.1">
    <property type="nucleotide sequence ID" value="NZ_JAERPS020000001.1"/>
</dbReference>
<proteinExistence type="predicted"/>
<dbReference type="Proteomes" id="UP000663814">
    <property type="component" value="Unassembled WGS sequence"/>
</dbReference>
<dbReference type="EMBL" id="JAERPS020000001">
    <property type="protein sequence ID" value="MBZ9610152.1"/>
    <property type="molecule type" value="Genomic_DNA"/>
</dbReference>
<protein>
    <submittedName>
        <fullName evidence="3">PEP-CTERM sorting domain-containing protein</fullName>
    </submittedName>
</protein>
<evidence type="ECO:0000259" key="2">
    <source>
        <dbReference type="Pfam" id="PF07589"/>
    </source>
</evidence>
<feature type="signal peptide" evidence="1">
    <location>
        <begin position="1"/>
        <end position="23"/>
    </location>
</feature>
<dbReference type="Pfam" id="PF07589">
    <property type="entry name" value="PEP-CTERM"/>
    <property type="match status" value="1"/>
</dbReference>
<keyword evidence="4" id="KW-1185">Reference proteome</keyword>
<feature type="chain" id="PRO_5047409564" evidence="1">
    <location>
        <begin position="24"/>
        <end position="203"/>
    </location>
</feature>
<organism evidence="3 4">
    <name type="scientific">Rheinheimera maricola</name>
    <dbReference type="NCBI Taxonomy" id="2793282"/>
    <lineage>
        <taxon>Bacteria</taxon>
        <taxon>Pseudomonadati</taxon>
        <taxon>Pseudomonadota</taxon>
        <taxon>Gammaproteobacteria</taxon>
        <taxon>Chromatiales</taxon>
        <taxon>Chromatiaceae</taxon>
        <taxon>Rheinheimera</taxon>
    </lineage>
</organism>
<evidence type="ECO:0000256" key="1">
    <source>
        <dbReference type="SAM" id="SignalP"/>
    </source>
</evidence>
<comment type="caution">
    <text evidence="3">The sequence shown here is derived from an EMBL/GenBank/DDBJ whole genome shotgun (WGS) entry which is preliminary data.</text>
</comment>
<gene>
    <name evidence="3" type="ORF">I4W93_000950</name>
</gene>
<evidence type="ECO:0000313" key="4">
    <source>
        <dbReference type="Proteomes" id="UP000663814"/>
    </source>
</evidence>
<accession>A0ABS7X5Q8</accession>
<dbReference type="InterPro" id="IPR013424">
    <property type="entry name" value="Ice-binding_C"/>
</dbReference>